<organism evidence="4 5">
    <name type="scientific">Mycena chlorophos</name>
    <name type="common">Agaric fungus</name>
    <name type="synonym">Agaricus chlorophos</name>
    <dbReference type="NCBI Taxonomy" id="658473"/>
    <lineage>
        <taxon>Eukaryota</taxon>
        <taxon>Fungi</taxon>
        <taxon>Dikarya</taxon>
        <taxon>Basidiomycota</taxon>
        <taxon>Agaricomycotina</taxon>
        <taxon>Agaricomycetes</taxon>
        <taxon>Agaricomycetidae</taxon>
        <taxon>Agaricales</taxon>
        <taxon>Marasmiineae</taxon>
        <taxon>Mycenaceae</taxon>
        <taxon>Mycena</taxon>
    </lineage>
</organism>
<keyword evidence="5" id="KW-1185">Reference proteome</keyword>
<sequence>MSAKPVLLVLGATGFTGRLVARYLSTHRDRDAFELILSGRSQRRLDELAKDIALDVNSVELKVVDVTSQEEVDAAVGRATVVINNVGPFSIWGSPVVESCARQGVHYVDLTGETNWIVKIIQSSHYLAMKTGALIVPSSAFDSVPADLLPYVAAKKLREATGKHVDLDTSVSAYSIRGSLSGGTLATVFAATSLSTAEAKAAMAPFALSPSTNGAAQAASRFVYRVRMPDTKKMLSGSFFFMSPTNRPLQQRSWGLLEMEAAEGNSEEVLHYGPHLKYDEFFVTGSRVLGFVVTWMQVLAFIGFLIPPTRWFLKRILPKPGEGPSEQSMQNGRMKVTNVTTTVPFDRSTPLHVKTVMEGKGDPGYRLAAVMIAECALSIALQFDELPAWARRGGVLTPATAFGDVLPKRLDSAGISIRSQVFREDGSLVGKASQFGNSRTRRTFGGPHPSRSTRLVQPIAPLLATLHFLPYHLINSKTMATTLDVQRDLLSSVAVAMDAQRYDASKRRANATRLIIQTGIDESCVDPDPETPPSQRVDAFLEVLVGRSTITPLHTDSESSSVSTDWRSGTSTTLRESVSSVPTSVAPTDDDDDEEDIAQEFSRNLKNQTRIQLEKQLPLVARVQAPEPVQEPEVTIASVRFERPRTRSLFSRPSPAPQAPTRPLSPFQTVLHALSLNCLTGTTANTQKKQFEREVDYLQTKRAREDRGSGAFEVAVRDVTADRFSRMLSREREDERNGPMLEMARRVVLEGDASVGRA</sequence>
<evidence type="ECO:0000313" key="4">
    <source>
        <dbReference type="EMBL" id="GAT51508.1"/>
    </source>
</evidence>
<evidence type="ECO:0000256" key="1">
    <source>
        <dbReference type="ARBA" id="ARBA00038048"/>
    </source>
</evidence>
<dbReference type="Proteomes" id="UP000815677">
    <property type="component" value="Unassembled WGS sequence"/>
</dbReference>
<feature type="domain" description="Saccharopine dehydrogenase NADP binding" evidence="3">
    <location>
        <begin position="8"/>
        <end position="111"/>
    </location>
</feature>
<evidence type="ECO:0000259" key="3">
    <source>
        <dbReference type="Pfam" id="PF03435"/>
    </source>
</evidence>
<dbReference type="SUPFAM" id="SSF51735">
    <property type="entry name" value="NAD(P)-binding Rossmann-fold domains"/>
    <property type="match status" value="1"/>
</dbReference>
<feature type="compositionally biased region" description="Low complexity" evidence="2">
    <location>
        <begin position="577"/>
        <end position="587"/>
    </location>
</feature>
<dbReference type="PANTHER" id="PTHR12286">
    <property type="entry name" value="SACCHAROPINE DEHYDROGENASE-LIKE OXIDOREDUCTASE"/>
    <property type="match status" value="1"/>
</dbReference>
<comment type="similarity">
    <text evidence="1">Belongs to the saccharopine dehydrogenase family.</text>
</comment>
<dbReference type="Gene3D" id="3.40.50.720">
    <property type="entry name" value="NAD(P)-binding Rossmann-like Domain"/>
    <property type="match status" value="1"/>
</dbReference>
<proteinExistence type="inferred from homology"/>
<accession>A0ABQ0LK49</accession>
<dbReference type="PANTHER" id="PTHR12286:SF5">
    <property type="entry name" value="SACCHAROPINE DEHYDROGENASE-LIKE OXIDOREDUCTASE"/>
    <property type="match status" value="1"/>
</dbReference>
<reference evidence="4" key="1">
    <citation type="submission" date="2014-09" db="EMBL/GenBank/DDBJ databases">
        <title>Genome sequence of the luminous mushroom Mycena chlorophos for searching fungal bioluminescence genes.</title>
        <authorList>
            <person name="Tanaka Y."/>
            <person name="Kasuga D."/>
            <person name="Oba Y."/>
            <person name="Hase S."/>
            <person name="Sato K."/>
            <person name="Oba Y."/>
            <person name="Sakakibara Y."/>
        </authorList>
    </citation>
    <scope>NUCLEOTIDE SEQUENCE</scope>
</reference>
<protein>
    <recommendedName>
        <fullName evidence="3">Saccharopine dehydrogenase NADP binding domain-containing protein</fullName>
    </recommendedName>
</protein>
<evidence type="ECO:0000313" key="5">
    <source>
        <dbReference type="Proteomes" id="UP000815677"/>
    </source>
</evidence>
<feature type="region of interest" description="Disordered" evidence="2">
    <location>
        <begin position="552"/>
        <end position="594"/>
    </location>
</feature>
<dbReference type="InterPro" id="IPR005097">
    <property type="entry name" value="Sacchrp_dh_NADP-bd"/>
</dbReference>
<gene>
    <name evidence="4" type="ORF">MCHLO_08642</name>
</gene>
<dbReference type="Pfam" id="PF03435">
    <property type="entry name" value="Sacchrp_dh_NADP"/>
    <property type="match status" value="1"/>
</dbReference>
<evidence type="ECO:0000256" key="2">
    <source>
        <dbReference type="SAM" id="MobiDB-lite"/>
    </source>
</evidence>
<dbReference type="InterPro" id="IPR051276">
    <property type="entry name" value="Saccharopine_DH-like_oxidrdct"/>
</dbReference>
<dbReference type="EMBL" id="DF847217">
    <property type="protein sequence ID" value="GAT51508.1"/>
    <property type="molecule type" value="Genomic_DNA"/>
</dbReference>
<dbReference type="InterPro" id="IPR036291">
    <property type="entry name" value="NAD(P)-bd_dom_sf"/>
</dbReference>
<name>A0ABQ0LK49_MYCCL</name>
<feature type="compositionally biased region" description="Polar residues" evidence="2">
    <location>
        <begin position="552"/>
        <end position="576"/>
    </location>
</feature>